<name>H0ER93_GLAL7</name>
<gene>
    <name evidence="1" type="ORF">M7I_5211</name>
</gene>
<keyword evidence="2" id="KW-1185">Reference proteome</keyword>
<reference evidence="1 2" key="1">
    <citation type="journal article" date="2012" name="Eukaryot. Cell">
        <title>Genome sequence of the fungus Glarea lozoyensis: the first genome sequence of a species from the Helotiaceae family.</title>
        <authorList>
            <person name="Youssar L."/>
            <person name="Gruening B.A."/>
            <person name="Erxleben A."/>
            <person name="Guenther S."/>
            <person name="Huettel W."/>
        </authorList>
    </citation>
    <scope>NUCLEOTIDE SEQUENCE [LARGE SCALE GENOMIC DNA]</scope>
    <source>
        <strain evidence="2">ATCC 74030 / MF5533</strain>
    </source>
</reference>
<dbReference type="InParanoid" id="H0ER93"/>
<comment type="caution">
    <text evidence="1">The sequence shown here is derived from an EMBL/GenBank/DDBJ whole genome shotgun (WGS) entry which is preliminary data.</text>
</comment>
<dbReference type="AlphaFoldDB" id="H0ER93"/>
<evidence type="ECO:0000313" key="1">
    <source>
        <dbReference type="EMBL" id="EHK98921.1"/>
    </source>
</evidence>
<evidence type="ECO:0000313" key="2">
    <source>
        <dbReference type="Proteomes" id="UP000005446"/>
    </source>
</evidence>
<dbReference type="HOGENOM" id="CLU_3160084_0_0_1"/>
<dbReference type="EMBL" id="AGUE01000134">
    <property type="protein sequence ID" value="EHK98921.1"/>
    <property type="molecule type" value="Genomic_DNA"/>
</dbReference>
<protein>
    <submittedName>
        <fullName evidence="1">Uncharacterized protein</fullName>
    </submittedName>
</protein>
<proteinExistence type="predicted"/>
<dbReference type="Proteomes" id="UP000005446">
    <property type="component" value="Unassembled WGS sequence"/>
</dbReference>
<sequence length="48" mass="5289">MVGVQYDSFCSIHLCACSMHALSALRESHQIGFCAHREPAALIIDQDI</sequence>
<accession>H0ER93</accession>
<organism evidence="1 2">
    <name type="scientific">Glarea lozoyensis (strain ATCC 74030 / MF5533)</name>
    <dbReference type="NCBI Taxonomy" id="1104152"/>
    <lineage>
        <taxon>Eukaryota</taxon>
        <taxon>Fungi</taxon>
        <taxon>Dikarya</taxon>
        <taxon>Ascomycota</taxon>
        <taxon>Pezizomycotina</taxon>
        <taxon>Leotiomycetes</taxon>
        <taxon>Helotiales</taxon>
        <taxon>Helotiaceae</taxon>
        <taxon>Glarea</taxon>
    </lineage>
</organism>